<evidence type="ECO:0000256" key="1">
    <source>
        <dbReference type="SAM" id="MobiDB-lite"/>
    </source>
</evidence>
<feature type="compositionally biased region" description="Polar residues" evidence="1">
    <location>
        <begin position="206"/>
        <end position="225"/>
    </location>
</feature>
<proteinExistence type="predicted"/>
<feature type="region of interest" description="Disordered" evidence="1">
    <location>
        <begin position="20"/>
        <end position="40"/>
    </location>
</feature>
<feature type="compositionally biased region" description="Polar residues" evidence="1">
    <location>
        <begin position="171"/>
        <end position="191"/>
    </location>
</feature>
<organism evidence="2 3">
    <name type="scientific">Timema podura</name>
    <name type="common">Walking stick</name>
    <dbReference type="NCBI Taxonomy" id="61482"/>
    <lineage>
        <taxon>Eukaryota</taxon>
        <taxon>Metazoa</taxon>
        <taxon>Ecdysozoa</taxon>
        <taxon>Arthropoda</taxon>
        <taxon>Hexapoda</taxon>
        <taxon>Insecta</taxon>
        <taxon>Pterygota</taxon>
        <taxon>Neoptera</taxon>
        <taxon>Polyneoptera</taxon>
        <taxon>Phasmatodea</taxon>
        <taxon>Timematodea</taxon>
        <taxon>Timematoidea</taxon>
        <taxon>Timematidae</taxon>
        <taxon>Timema</taxon>
    </lineage>
</organism>
<feature type="compositionally biased region" description="Polar residues" evidence="1">
    <location>
        <begin position="258"/>
        <end position="275"/>
    </location>
</feature>
<feature type="region of interest" description="Disordered" evidence="1">
    <location>
        <begin position="125"/>
        <end position="276"/>
    </location>
</feature>
<keyword evidence="3" id="KW-1185">Reference proteome</keyword>
<feature type="compositionally biased region" description="Polar residues" evidence="1">
    <location>
        <begin position="372"/>
        <end position="420"/>
    </location>
</feature>
<feature type="compositionally biased region" description="Basic residues" evidence="1">
    <location>
        <begin position="160"/>
        <end position="170"/>
    </location>
</feature>
<name>A0ABN7NUU3_TIMPD</name>
<comment type="caution">
    <text evidence="2">The sequence shown here is derived from an EMBL/GenBank/DDBJ whole genome shotgun (WGS) entry which is preliminary data.</text>
</comment>
<reference evidence="2" key="1">
    <citation type="submission" date="2021-03" db="EMBL/GenBank/DDBJ databases">
        <authorList>
            <person name="Tran Van P."/>
        </authorList>
    </citation>
    <scope>NUCLEOTIDE SEQUENCE</scope>
</reference>
<evidence type="ECO:0000313" key="2">
    <source>
        <dbReference type="EMBL" id="CAG2056928.1"/>
    </source>
</evidence>
<accession>A0ABN7NUU3</accession>
<feature type="region of interest" description="Disordered" evidence="1">
    <location>
        <begin position="292"/>
        <end position="455"/>
    </location>
</feature>
<evidence type="ECO:0000313" key="3">
    <source>
        <dbReference type="Proteomes" id="UP001153148"/>
    </source>
</evidence>
<sequence length="455" mass="50312">MLVLEWLADDGEIGAAEELGRSRQRLATPSPSPSPLRTHESMTTLTRINNEKNKENNWFKSLDRLTKKNKSKAKTTLFLSSQNTMHSMKTQTQSTGCRVPPATRGFRLAGGVLLAAIDNIKEATTEDEMQTRSKHHNLNSSSNKSLRFFGDTDQESVKSAIKHQPIRRYKSNNTTVSSNKLQVPQRSSSGGLRNHHRHHRSAGDVATSSAESTTEGDSSQQSQRSVVYLHAATVGDIPGPGLGAKSQRRAQSREELSSVASSRLQPQTRTVSRSISVLAPWKPKHYREGMDVHYDNESSGRGNGKPPKVPATNSSTINRGTARRRNDETARPSFQKQKVNKAMSVESLSHRDSPLGTRNQNKDTSSSKKRNLSTSVESLTYKNGAPTRNQQNKVASKKSNMLNSSAMDLNSNKSYKNGSSRKIIEGKKASSNLNRSASMPKDTRTSGWFKLRNKK</sequence>
<gene>
    <name evidence="2" type="ORF">TPAB3V08_LOCUS3911</name>
</gene>
<dbReference type="Proteomes" id="UP001153148">
    <property type="component" value="Unassembled WGS sequence"/>
</dbReference>
<protein>
    <submittedName>
        <fullName evidence="2">Uncharacterized protein</fullName>
    </submittedName>
</protein>
<dbReference type="EMBL" id="CAJPIN010004594">
    <property type="protein sequence ID" value="CAG2056928.1"/>
    <property type="molecule type" value="Genomic_DNA"/>
</dbReference>